<dbReference type="Gene3D" id="3.10.450.50">
    <property type="match status" value="2"/>
</dbReference>
<dbReference type="InterPro" id="IPR032710">
    <property type="entry name" value="NTF2-like_dom_sf"/>
</dbReference>
<reference evidence="2" key="1">
    <citation type="submission" date="2017-01" db="EMBL/GenBank/DDBJ databases">
        <title>Comparative genomics of anhydrobiosis in the tardigrade Hypsibius dujardini.</title>
        <authorList>
            <person name="Yoshida Y."/>
            <person name="Koutsovoulos G."/>
            <person name="Laetsch D."/>
            <person name="Stevens L."/>
            <person name="Kumar S."/>
            <person name="Horikawa D."/>
            <person name="Ishino K."/>
            <person name="Komine S."/>
            <person name="Tomita M."/>
            <person name="Blaxter M."/>
            <person name="Arakawa K."/>
        </authorList>
    </citation>
    <scope>NUCLEOTIDE SEQUENCE [LARGE SCALE GENOMIC DNA]</scope>
    <source>
        <strain evidence="2">Z151</strain>
    </source>
</reference>
<keyword evidence="2" id="KW-1185">Reference proteome</keyword>
<organism evidence="1 2">
    <name type="scientific">Hypsibius exemplaris</name>
    <name type="common">Freshwater tardigrade</name>
    <dbReference type="NCBI Taxonomy" id="2072580"/>
    <lineage>
        <taxon>Eukaryota</taxon>
        <taxon>Metazoa</taxon>
        <taxon>Ecdysozoa</taxon>
        <taxon>Tardigrada</taxon>
        <taxon>Eutardigrada</taxon>
        <taxon>Parachela</taxon>
        <taxon>Hypsibioidea</taxon>
        <taxon>Hypsibiidae</taxon>
        <taxon>Hypsibius</taxon>
    </lineage>
</organism>
<comment type="caution">
    <text evidence="1">The sequence shown here is derived from an EMBL/GenBank/DDBJ whole genome shotgun (WGS) entry which is preliminary data.</text>
</comment>
<protein>
    <recommendedName>
        <fullName evidence="3">SnoaL-like domain-containing protein</fullName>
    </recommendedName>
</protein>
<dbReference type="OrthoDB" id="2820488at2759"/>
<dbReference type="EMBL" id="MTYJ01000023">
    <property type="protein sequence ID" value="OQV21395.1"/>
    <property type="molecule type" value="Genomic_DNA"/>
</dbReference>
<dbReference type="AlphaFoldDB" id="A0A1W0X1N9"/>
<evidence type="ECO:0000313" key="1">
    <source>
        <dbReference type="EMBL" id="OQV21395.1"/>
    </source>
</evidence>
<proteinExistence type="predicted"/>
<evidence type="ECO:0000313" key="2">
    <source>
        <dbReference type="Proteomes" id="UP000192578"/>
    </source>
</evidence>
<evidence type="ECO:0008006" key="3">
    <source>
        <dbReference type="Google" id="ProtNLM"/>
    </source>
</evidence>
<gene>
    <name evidence="1" type="ORF">BV898_04604</name>
</gene>
<sequence>MTSNYNTANPCATMGGLSGGNAFQKQAAFNLMKGIESGDPRALSIINPTQPNWLYIQHSLVAADGLAGVQQILALLNGTARVNPVRVFQDGDHVFIHTDFLNFFGPNIGFDIFRYENGFIVEHWDQLQTTPSTFNPSGRSMIDGPTQALQLPLEQSKANKDLARHFVNDILVNRQLDKVGLYFEGDVLIQHNPTIADGVSNWLSAIAARNGTAQAVVYTRTRITLGDGDFALVASDGTVGGNLAAFYDLFRLENGKIIEHWDCVQAIPPRASWRNNNGKF</sequence>
<name>A0A1W0X1N9_HYPEX</name>
<dbReference type="SUPFAM" id="SSF54427">
    <property type="entry name" value="NTF2-like"/>
    <property type="match status" value="2"/>
</dbReference>
<accession>A0A1W0X1N9</accession>
<dbReference type="Proteomes" id="UP000192578">
    <property type="component" value="Unassembled WGS sequence"/>
</dbReference>